<evidence type="ECO:0000313" key="1">
    <source>
        <dbReference type="EMBL" id="KAB8203555.1"/>
    </source>
</evidence>
<sequence>MTPTLKPPKSSLMEQLTSPPKASLQILGTHITNEQAKVIDFDLWIDCSAVVGIRSGKFLTNGESDCRSWNYSCNQDSGNFEAILDGWLNNWLGDSRDGGSWTLCKLVSFPDDDSAAIKAHIESLARNTAYGGSIEVVFHTPSIDTDVLPEKQNVEIRVEWIFDCPFTPTDRVWNELVMNAMVDRKKGWISLNEPPLFYGMSSFRRAIRHGSTSRVVSQEQDAHGFKRSVRQFSQWGYDGSS</sequence>
<dbReference type="AlphaFoldDB" id="A0A5N6DEF9"/>
<proteinExistence type="predicted"/>
<accession>A0A5N6DEF9</accession>
<dbReference type="OMA" id="LWIDCSK"/>
<organism evidence="1 2">
    <name type="scientific">Aspergillus parasiticus</name>
    <dbReference type="NCBI Taxonomy" id="5067"/>
    <lineage>
        <taxon>Eukaryota</taxon>
        <taxon>Fungi</taxon>
        <taxon>Dikarya</taxon>
        <taxon>Ascomycota</taxon>
        <taxon>Pezizomycotina</taxon>
        <taxon>Eurotiomycetes</taxon>
        <taxon>Eurotiomycetidae</taxon>
        <taxon>Eurotiales</taxon>
        <taxon>Aspergillaceae</taxon>
        <taxon>Aspergillus</taxon>
        <taxon>Aspergillus subgen. Circumdati</taxon>
    </lineage>
</organism>
<dbReference type="EMBL" id="ML734990">
    <property type="protein sequence ID" value="KAB8203555.1"/>
    <property type="molecule type" value="Genomic_DNA"/>
</dbReference>
<keyword evidence="2" id="KW-1185">Reference proteome</keyword>
<reference evidence="1 2" key="1">
    <citation type="submission" date="2019-04" db="EMBL/GenBank/DDBJ databases">
        <title>Fungal friends and foes A comparative genomics study of 23 Aspergillus species from section Flavi.</title>
        <authorList>
            <consortium name="DOE Joint Genome Institute"/>
            <person name="Kjaerbolling I."/>
            <person name="Vesth T.C."/>
            <person name="Frisvad J.C."/>
            <person name="Nybo J.L."/>
            <person name="Theobald S."/>
            <person name="Kildgaard S."/>
            <person name="Petersen T.I."/>
            <person name="Kuo A."/>
            <person name="Sato A."/>
            <person name="Lyhne E.K."/>
            <person name="Kogle M.E."/>
            <person name="Wiebenga A."/>
            <person name="Kun R.S."/>
            <person name="Lubbers R.J."/>
            <person name="Makela M.R."/>
            <person name="Barry K."/>
            <person name="Chovatia M."/>
            <person name="Clum A."/>
            <person name="Daum C."/>
            <person name="Haridas S."/>
            <person name="He G."/>
            <person name="LaButti K."/>
            <person name="Lipzen A."/>
            <person name="Mondo S."/>
            <person name="Pangilinan J."/>
            <person name="Riley R."/>
            <person name="Salamov A."/>
            <person name="Simmons B.A."/>
            <person name="Magnuson J.K."/>
            <person name="Henrissat B."/>
            <person name="Mortensen U.H."/>
            <person name="Larsen T.O."/>
            <person name="De vries R.P."/>
            <person name="Grigoriev I.V."/>
            <person name="Machida M."/>
            <person name="Baker S.E."/>
            <person name="Andersen M.R."/>
        </authorList>
    </citation>
    <scope>NUCLEOTIDE SEQUENCE [LARGE SCALE GENOMIC DNA]</scope>
    <source>
        <strain evidence="1 2">CBS 117618</strain>
    </source>
</reference>
<protein>
    <submittedName>
        <fullName evidence="1">Uncharacterized protein</fullName>
    </submittedName>
</protein>
<name>A0A5N6DEF9_ASPPA</name>
<evidence type="ECO:0000313" key="2">
    <source>
        <dbReference type="Proteomes" id="UP000326532"/>
    </source>
</evidence>
<dbReference type="Proteomes" id="UP000326532">
    <property type="component" value="Unassembled WGS sequence"/>
</dbReference>
<dbReference type="VEuPathDB" id="FungiDB:BDV34DRAFT_199093"/>
<gene>
    <name evidence="1" type="ORF">BDV34DRAFT_199093</name>
</gene>